<proteinExistence type="predicted"/>
<dbReference type="AlphaFoldDB" id="A0A4Z0BC24"/>
<dbReference type="RefSeq" id="WP_135286776.1">
    <property type="nucleotide sequence ID" value="NZ_SMLL01000008.1"/>
</dbReference>
<comment type="caution">
    <text evidence="1">The sequence shown here is derived from an EMBL/GenBank/DDBJ whole genome shotgun (WGS) entry which is preliminary data.</text>
</comment>
<evidence type="ECO:0000313" key="1">
    <source>
        <dbReference type="EMBL" id="TFY96765.1"/>
    </source>
</evidence>
<protein>
    <submittedName>
        <fullName evidence="1">Uncharacterized protein</fullName>
    </submittedName>
</protein>
<dbReference type="EMBL" id="SMLL01000008">
    <property type="protein sequence ID" value="TFY96765.1"/>
    <property type="molecule type" value="Genomic_DNA"/>
</dbReference>
<dbReference type="Proteomes" id="UP000297564">
    <property type="component" value="Unassembled WGS sequence"/>
</dbReference>
<name>A0A4Z0BC24_9BURK</name>
<gene>
    <name evidence="1" type="ORF">EZ242_18955</name>
</gene>
<reference evidence="1 2" key="1">
    <citation type="submission" date="2019-03" db="EMBL/GenBank/DDBJ databases">
        <title>Ramlibacter rhizophilus CCTCC AB2015357, whole genome shotgun sequence.</title>
        <authorList>
            <person name="Zhang X."/>
            <person name="Feng G."/>
            <person name="Zhu H."/>
        </authorList>
    </citation>
    <scope>NUCLEOTIDE SEQUENCE [LARGE SCALE GENOMIC DNA]</scope>
    <source>
        <strain evidence="1 2">CCTCC AB2015357</strain>
    </source>
</reference>
<accession>A0A4Z0BC24</accession>
<sequence length="155" mass="17130">MDAKTLVASFGRILASDQPDHEMRRQLLEQLKSAMRSKSMTAEVLQQVCALVLGSRMPRDSQRYFLSAAFDACRDVLALDDVIALRKAISGQGWETIAALQTLASLYGAGADCLTRESALAEWAAAKAAHPRDLPLVRLWIREALERHASRSEFS</sequence>
<organism evidence="1 2">
    <name type="scientific">Ramlibacter rhizophilus</name>
    <dbReference type="NCBI Taxonomy" id="1781167"/>
    <lineage>
        <taxon>Bacteria</taxon>
        <taxon>Pseudomonadati</taxon>
        <taxon>Pseudomonadota</taxon>
        <taxon>Betaproteobacteria</taxon>
        <taxon>Burkholderiales</taxon>
        <taxon>Comamonadaceae</taxon>
        <taxon>Ramlibacter</taxon>
    </lineage>
</organism>
<keyword evidence="2" id="KW-1185">Reference proteome</keyword>
<evidence type="ECO:0000313" key="2">
    <source>
        <dbReference type="Proteomes" id="UP000297564"/>
    </source>
</evidence>